<accession>A0ABM6GDM9</accession>
<comment type="cofactor">
    <cofactor evidence="1">
        <name>[4Fe-4S] cluster</name>
        <dbReference type="ChEBI" id="CHEBI:49883"/>
    </cofactor>
</comment>
<feature type="domain" description="Radical SAM core" evidence="8">
    <location>
        <begin position="65"/>
        <end position="290"/>
    </location>
</feature>
<comment type="similarity">
    <text evidence="7">Belongs to the radical SAM superfamily. Anaerobic sulfatase-maturating enzyme family.</text>
</comment>
<evidence type="ECO:0000256" key="1">
    <source>
        <dbReference type="ARBA" id="ARBA00001966"/>
    </source>
</evidence>
<evidence type="ECO:0000313" key="10">
    <source>
        <dbReference type="Proteomes" id="UP000185490"/>
    </source>
</evidence>
<keyword evidence="2" id="KW-0004">4Fe-4S</keyword>
<keyword evidence="6" id="KW-0411">Iron-sulfur</keyword>
<dbReference type="InterPro" id="IPR000385">
    <property type="entry name" value="MoaA_NifB_PqqE_Fe-S-bd_CS"/>
</dbReference>
<dbReference type="PROSITE" id="PS01305">
    <property type="entry name" value="MOAA_NIFB_PQQE"/>
    <property type="match status" value="1"/>
</dbReference>
<evidence type="ECO:0000256" key="4">
    <source>
        <dbReference type="ARBA" id="ARBA00022723"/>
    </source>
</evidence>
<evidence type="ECO:0000256" key="6">
    <source>
        <dbReference type="ARBA" id="ARBA00023014"/>
    </source>
</evidence>
<dbReference type="SFLD" id="SFLDG01386">
    <property type="entry name" value="main_SPASM_domain-containing"/>
    <property type="match status" value="1"/>
</dbReference>
<dbReference type="InterPro" id="IPR058240">
    <property type="entry name" value="rSAM_sf"/>
</dbReference>
<reference evidence="9 10" key="1">
    <citation type="submission" date="2014-02" db="EMBL/GenBank/DDBJ databases">
        <title>Diversity of Thermotogales isolates from hydrothermal vents.</title>
        <authorList>
            <person name="Haverkamp T.H.A."/>
            <person name="Lossouarn J."/>
            <person name="Geslin C."/>
            <person name="Nesbo C.L."/>
        </authorList>
    </citation>
    <scope>NUCLEOTIDE SEQUENCE [LARGE SCALE GENOMIC DNA]</scope>
    <source>
        <strain evidence="9 10">431</strain>
    </source>
</reference>
<keyword evidence="3" id="KW-0949">S-adenosyl-L-methionine</keyword>
<dbReference type="PROSITE" id="PS51918">
    <property type="entry name" value="RADICAL_SAM"/>
    <property type="match status" value="1"/>
</dbReference>
<organism evidence="9 10">
    <name type="scientific">Thermosipho melanesiensis</name>
    <dbReference type="NCBI Taxonomy" id="46541"/>
    <lineage>
        <taxon>Bacteria</taxon>
        <taxon>Thermotogati</taxon>
        <taxon>Thermotogota</taxon>
        <taxon>Thermotogae</taxon>
        <taxon>Thermotogales</taxon>
        <taxon>Fervidobacteriaceae</taxon>
        <taxon>Thermosipho</taxon>
    </lineage>
</organism>
<dbReference type="CDD" id="cd01335">
    <property type="entry name" value="Radical_SAM"/>
    <property type="match status" value="1"/>
</dbReference>
<dbReference type="InterPro" id="IPR007197">
    <property type="entry name" value="rSAM"/>
</dbReference>
<evidence type="ECO:0000256" key="7">
    <source>
        <dbReference type="ARBA" id="ARBA00023601"/>
    </source>
</evidence>
<dbReference type="PANTHER" id="PTHR43273">
    <property type="entry name" value="ANAEROBIC SULFATASE-MATURATING ENZYME HOMOLOG ASLB-RELATED"/>
    <property type="match status" value="1"/>
</dbReference>
<sequence length="439" mass="50915">MEFKLINRFGKKLLFLPNEILLFEIDNELFSLLYHRDTLPSFVKEEIYKQIPNNQKNNFAKSEKNFNIDAIVLTISHECNLQCKYCYGNSGTYNNAGIMDFKIAKMAIEKLFDKEQSNVGISFFGGEPLINFEVIRQVVKFAKKYLGKNVRFGITTNGTLINDDIASFLKNNDFNIMVSLDGNKLNNDKLRRTKNNEGTYTRIIEGIKTLTSHDINRRISVHATLTSVNNDLIELVKHFVNMNLLFTIQLVTEKELGLRPNLDKLSSTIDKYGKYIINLAKRKDYEKVFTQTFGWIKFTMDILRRRSKRFYPCGGGRRVLVVNPIGDVYICHRLDGSDNGKVGNIVKNTREEIIKNAERLFSNKIHEVDHLQDCVNCWAKYICAGRCYHESLIETNKWNSIDKYSCHFRKKLIELGLILYAHLPDELRNSFSKNNKIIN</sequence>
<dbReference type="InterPro" id="IPR023885">
    <property type="entry name" value="4Fe4S-binding_SPASM_dom"/>
</dbReference>
<dbReference type="RefSeq" id="WP_012056639.1">
    <property type="nucleotide sequence ID" value="NZ_JYCZ01000004.1"/>
</dbReference>
<evidence type="ECO:0000313" key="9">
    <source>
        <dbReference type="EMBL" id="APT73457.1"/>
    </source>
</evidence>
<dbReference type="SFLD" id="SFLDG01072">
    <property type="entry name" value="dehydrogenase_like"/>
    <property type="match status" value="1"/>
</dbReference>
<dbReference type="Pfam" id="PF13186">
    <property type="entry name" value="SPASM"/>
    <property type="match status" value="1"/>
</dbReference>
<name>A0ABM6GDM9_9BACT</name>
<dbReference type="NCBIfam" id="TIGR04085">
    <property type="entry name" value="rSAM_more_4Fe4S"/>
    <property type="match status" value="1"/>
</dbReference>
<dbReference type="PANTHER" id="PTHR43273:SF3">
    <property type="entry name" value="ANAEROBIC SULFATASE-MATURATING ENZYME HOMOLOG ASLB-RELATED"/>
    <property type="match status" value="1"/>
</dbReference>
<keyword evidence="10" id="KW-1185">Reference proteome</keyword>
<dbReference type="Gene3D" id="3.20.20.70">
    <property type="entry name" value="Aldolase class I"/>
    <property type="match status" value="1"/>
</dbReference>
<protein>
    <submittedName>
        <fullName evidence="9">Radical SAM protein</fullName>
    </submittedName>
</protein>
<dbReference type="SUPFAM" id="SSF102114">
    <property type="entry name" value="Radical SAM enzymes"/>
    <property type="match status" value="1"/>
</dbReference>
<dbReference type="InterPro" id="IPR013785">
    <property type="entry name" value="Aldolase_TIM"/>
</dbReference>
<dbReference type="InterPro" id="IPR023867">
    <property type="entry name" value="Sulphatase_maturase_rSAM"/>
</dbReference>
<dbReference type="EMBL" id="CP007389">
    <property type="protein sequence ID" value="APT73457.1"/>
    <property type="molecule type" value="Genomic_DNA"/>
</dbReference>
<evidence type="ECO:0000256" key="3">
    <source>
        <dbReference type="ARBA" id="ARBA00022691"/>
    </source>
</evidence>
<gene>
    <name evidence="9" type="ORF">BW47_02230</name>
</gene>
<dbReference type="SFLD" id="SFLDS00029">
    <property type="entry name" value="Radical_SAM"/>
    <property type="match status" value="1"/>
</dbReference>
<keyword evidence="5" id="KW-0408">Iron</keyword>
<proteinExistence type="inferred from homology"/>
<evidence type="ECO:0000256" key="5">
    <source>
        <dbReference type="ARBA" id="ARBA00023004"/>
    </source>
</evidence>
<dbReference type="SFLD" id="SFLDG01384">
    <property type="entry name" value="thioether_bond_formation_requi"/>
    <property type="match status" value="1"/>
</dbReference>
<keyword evidence="4" id="KW-0479">Metal-binding</keyword>
<dbReference type="Proteomes" id="UP000185490">
    <property type="component" value="Chromosome"/>
</dbReference>
<dbReference type="SFLD" id="SFLDG01067">
    <property type="entry name" value="SPASM/twitch_domain_containing"/>
    <property type="match status" value="1"/>
</dbReference>
<evidence type="ECO:0000256" key="2">
    <source>
        <dbReference type="ARBA" id="ARBA00022485"/>
    </source>
</evidence>
<dbReference type="Pfam" id="PF04055">
    <property type="entry name" value="Radical_SAM"/>
    <property type="match status" value="1"/>
</dbReference>
<evidence type="ECO:0000259" key="8">
    <source>
        <dbReference type="PROSITE" id="PS51918"/>
    </source>
</evidence>